<organism evidence="2 3">
    <name type="scientific">Helicobacter apodemus</name>
    <dbReference type="NCBI Taxonomy" id="135569"/>
    <lineage>
        <taxon>Bacteria</taxon>
        <taxon>Pseudomonadati</taxon>
        <taxon>Campylobacterota</taxon>
        <taxon>Epsilonproteobacteria</taxon>
        <taxon>Campylobacterales</taxon>
        <taxon>Helicobacteraceae</taxon>
        <taxon>Helicobacter</taxon>
    </lineage>
</organism>
<dbReference type="OrthoDB" id="9766257at2"/>
<reference evidence="2 3" key="1">
    <citation type="submission" date="2017-06" db="EMBL/GenBank/DDBJ databases">
        <title>Complete genome of Helicobacter apodemus.</title>
        <authorList>
            <person name="Cho S."/>
        </authorList>
    </citation>
    <scope>NUCLEOTIDE SEQUENCE [LARGE SCALE GENOMIC DNA]</scope>
    <source>
        <strain evidence="3">SNUVETPUB-15-01</strain>
    </source>
</reference>
<evidence type="ECO:0000259" key="1">
    <source>
        <dbReference type="Pfam" id="PF12705"/>
    </source>
</evidence>
<dbReference type="Gene3D" id="3.90.320.10">
    <property type="match status" value="1"/>
</dbReference>
<dbReference type="Proteomes" id="UP000244890">
    <property type="component" value="Chromosome"/>
</dbReference>
<dbReference type="InterPro" id="IPR038726">
    <property type="entry name" value="PDDEXK_AddAB-type"/>
</dbReference>
<evidence type="ECO:0000313" key="2">
    <source>
        <dbReference type="EMBL" id="AWI33912.1"/>
    </source>
</evidence>
<dbReference type="InterPro" id="IPR027417">
    <property type="entry name" value="P-loop_NTPase"/>
</dbReference>
<gene>
    <name evidence="2" type="ORF">CDV25_03405</name>
</gene>
<dbReference type="KEGG" id="had:CDV25_03405"/>
<evidence type="ECO:0000313" key="3">
    <source>
        <dbReference type="Proteomes" id="UP000244890"/>
    </source>
</evidence>
<protein>
    <recommendedName>
        <fullName evidence="1">PD-(D/E)XK endonuclease-like domain-containing protein</fullName>
    </recommendedName>
</protein>
<dbReference type="InterPro" id="IPR011604">
    <property type="entry name" value="PDDEXK-like_dom_sf"/>
</dbReference>
<dbReference type="RefSeq" id="WP_108910775.1">
    <property type="nucleotide sequence ID" value="NZ_CP021886.1"/>
</dbReference>
<dbReference type="AlphaFoldDB" id="A0A2U8FCG2"/>
<sequence length="747" mass="88858">MSLQTLYLFSTSRAIKFFYQNHQGFLPSTQSIGEFLEFILRVENKVKIPDFLRLIYLYEAIRENQTKSFGEFAKNFSQFLLNSSFFLKFYDELCAECIVLEQLEKLDIYAFYDDHLKVLKAIFKTYKQKLDSNGFFDKYFLEDFKITFDLLKKYHQIEIALDGFLSRFEMLVFEEISFYKPVFFKLDIQVFNQKYYENLFNLSLDFGEVMVKLESQKIEKVFFKKNSDDKAGEIHILQTPDRITQVGASFMQIDKWLAKGITPEEICVILPNEDFIKYLQLFDKARNFNFAMGKKITETSLFKLLLESLEKFKDLESLETFLAEFKEETQEDKKVKTRLYEVLEKFYCGLKYLHHLSPKDKIVAFLFMLEQESLDDVGGGRISVMGILETRGIRFNYVLIPEFIEENVPALSHKDIFLNTTIRQKVGLPTRVDRENLQKYYYSQLFKRSKEVWILTLDNQEDKPSRFLLDERVFSQKQVLEGNVLAFGQYFLRGRALNYQEVEIIEPLELEFSPTSLECFLTCKRKYYYRYIQGFKERKETFNIGSKVHKALQEGFSEFLEKRDFQQVIQKTYESLEISLNQQEKFLSQLAKKYLEVFFKKEEKRLREGWIPLALEREFSMKFCGIPFYGKIDRIDKRGEEILILDYKYKKEIQCDTLKNYEKSKDFQLAIYALAVKEFGLGESIEAAFYSICQSQIVYEEVLVQKQEYLSKYLAEIKSKAKAISFELTSKREVCRNCVFIYLCNRY</sequence>
<name>A0A2U8FCG2_9HELI</name>
<feature type="domain" description="PD-(D/E)XK endonuclease-like" evidence="1">
    <location>
        <begin position="512"/>
        <end position="745"/>
    </location>
</feature>
<proteinExistence type="predicted"/>
<accession>A0A2U8FCG2</accession>
<dbReference type="EMBL" id="CP021886">
    <property type="protein sequence ID" value="AWI33912.1"/>
    <property type="molecule type" value="Genomic_DNA"/>
</dbReference>
<dbReference type="Pfam" id="PF12705">
    <property type="entry name" value="PDDEXK_1"/>
    <property type="match status" value="1"/>
</dbReference>
<dbReference type="SUPFAM" id="SSF52540">
    <property type="entry name" value="P-loop containing nucleoside triphosphate hydrolases"/>
    <property type="match status" value="1"/>
</dbReference>